<dbReference type="Proteomes" id="UP001162131">
    <property type="component" value="Unassembled WGS sequence"/>
</dbReference>
<gene>
    <name evidence="4" type="ORF">BSTOLATCC_MIC36514</name>
</gene>
<dbReference type="SUPFAM" id="SSF56112">
    <property type="entry name" value="Protein kinase-like (PK-like)"/>
    <property type="match status" value="1"/>
</dbReference>
<keyword evidence="1" id="KW-0547">Nucleotide-binding</keyword>
<dbReference type="Gene3D" id="1.10.510.10">
    <property type="entry name" value="Transferase(Phosphotransferase) domain 1"/>
    <property type="match status" value="1"/>
</dbReference>
<evidence type="ECO:0000313" key="5">
    <source>
        <dbReference type="Proteomes" id="UP001162131"/>
    </source>
</evidence>
<reference evidence="4" key="1">
    <citation type="submission" date="2021-09" db="EMBL/GenBank/DDBJ databases">
        <authorList>
            <consortium name="AG Swart"/>
            <person name="Singh M."/>
            <person name="Singh A."/>
            <person name="Seah K."/>
            <person name="Emmerich C."/>
        </authorList>
    </citation>
    <scope>NUCLEOTIDE SEQUENCE</scope>
    <source>
        <strain evidence="4">ATCC30299</strain>
    </source>
</reference>
<dbReference type="Pfam" id="PF00069">
    <property type="entry name" value="Pkinase"/>
    <property type="match status" value="1"/>
</dbReference>
<dbReference type="PROSITE" id="PS50011">
    <property type="entry name" value="PROTEIN_KINASE_DOM"/>
    <property type="match status" value="1"/>
</dbReference>
<keyword evidence="5" id="KW-1185">Reference proteome</keyword>
<dbReference type="GO" id="GO:0005524">
    <property type="term" value="F:ATP binding"/>
    <property type="evidence" value="ECO:0007669"/>
    <property type="project" value="UniProtKB-KW"/>
</dbReference>
<evidence type="ECO:0000256" key="1">
    <source>
        <dbReference type="ARBA" id="ARBA00022741"/>
    </source>
</evidence>
<dbReference type="InterPro" id="IPR008271">
    <property type="entry name" value="Ser/Thr_kinase_AS"/>
</dbReference>
<keyword evidence="2" id="KW-0067">ATP-binding</keyword>
<dbReference type="PIRSF" id="PIRSF000654">
    <property type="entry name" value="Integrin-linked_kinase"/>
    <property type="match status" value="1"/>
</dbReference>
<accession>A0AAU9JV15</accession>
<dbReference type="PANTHER" id="PTHR24346">
    <property type="entry name" value="MAP/MICROTUBULE AFFINITY-REGULATING KINASE"/>
    <property type="match status" value="1"/>
</dbReference>
<comment type="caution">
    <text evidence="4">The sequence shown here is derived from an EMBL/GenBank/DDBJ whole genome shotgun (WGS) entry which is preliminary data.</text>
</comment>
<dbReference type="PANTHER" id="PTHR24346:SF42">
    <property type="entry name" value="SERINE_THREONINE-PROTEIN KINASE SIK3"/>
    <property type="match status" value="1"/>
</dbReference>
<dbReference type="GO" id="GO:0035556">
    <property type="term" value="P:intracellular signal transduction"/>
    <property type="evidence" value="ECO:0007669"/>
    <property type="project" value="TreeGrafter"/>
</dbReference>
<proteinExistence type="predicted"/>
<dbReference type="PROSITE" id="PS00108">
    <property type="entry name" value="PROTEIN_KINASE_ST"/>
    <property type="match status" value="1"/>
</dbReference>
<sequence>MSGFKASTDCSPFSATNSALDSFTVLKRLEKGGTSIVKLVQNPSTKDLYAAKILKNSSRSYSQNLLLFEKEVNFLRKLSHSKIVKLLDYKTNGTYTKKNNKGQYFCTYILMEYCPNKDMLDFVMTQRALPESQARGYFCQIIEALEECSRSGICHGDLKLENVMLDEKYNAKLIDFGFSKDTSKGELAEFNGTDCYMAPEIRARKKYNGTKADVFSAGVALFIMYIGAPPFARASPNDSLYKLLLFNRERFWEVQQKNSPDKTITKEFRSLIEKLLSFNPGSRPDWSAIKDDEWCRQDL</sequence>
<dbReference type="InterPro" id="IPR000719">
    <property type="entry name" value="Prot_kinase_dom"/>
</dbReference>
<dbReference type="InterPro" id="IPR011009">
    <property type="entry name" value="Kinase-like_dom_sf"/>
</dbReference>
<protein>
    <recommendedName>
        <fullName evidence="3">Protein kinase domain-containing protein</fullName>
    </recommendedName>
</protein>
<evidence type="ECO:0000256" key="2">
    <source>
        <dbReference type="ARBA" id="ARBA00022840"/>
    </source>
</evidence>
<feature type="domain" description="Protein kinase" evidence="3">
    <location>
        <begin position="23"/>
        <end position="295"/>
    </location>
</feature>
<dbReference type="GO" id="GO:0050321">
    <property type="term" value="F:tau-protein kinase activity"/>
    <property type="evidence" value="ECO:0007669"/>
    <property type="project" value="TreeGrafter"/>
</dbReference>
<dbReference type="EMBL" id="CAJZBQ010000036">
    <property type="protein sequence ID" value="CAG9324734.1"/>
    <property type="molecule type" value="Genomic_DNA"/>
</dbReference>
<dbReference type="SMART" id="SM00220">
    <property type="entry name" value="S_TKc"/>
    <property type="match status" value="1"/>
</dbReference>
<dbReference type="GO" id="GO:0000226">
    <property type="term" value="P:microtubule cytoskeleton organization"/>
    <property type="evidence" value="ECO:0007669"/>
    <property type="project" value="TreeGrafter"/>
</dbReference>
<dbReference type="GO" id="GO:0005737">
    <property type="term" value="C:cytoplasm"/>
    <property type="evidence" value="ECO:0007669"/>
    <property type="project" value="TreeGrafter"/>
</dbReference>
<dbReference type="AlphaFoldDB" id="A0AAU9JV15"/>
<organism evidence="4 5">
    <name type="scientific">Blepharisma stoltei</name>
    <dbReference type="NCBI Taxonomy" id="1481888"/>
    <lineage>
        <taxon>Eukaryota</taxon>
        <taxon>Sar</taxon>
        <taxon>Alveolata</taxon>
        <taxon>Ciliophora</taxon>
        <taxon>Postciliodesmatophora</taxon>
        <taxon>Heterotrichea</taxon>
        <taxon>Heterotrichida</taxon>
        <taxon>Blepharismidae</taxon>
        <taxon>Blepharisma</taxon>
    </lineage>
</organism>
<name>A0AAU9JV15_9CILI</name>
<evidence type="ECO:0000259" key="3">
    <source>
        <dbReference type="PROSITE" id="PS50011"/>
    </source>
</evidence>
<evidence type="ECO:0000313" key="4">
    <source>
        <dbReference type="EMBL" id="CAG9324734.1"/>
    </source>
</evidence>